<dbReference type="RefSeq" id="WP_344021770.1">
    <property type="nucleotide sequence ID" value="NZ_BAAABX010000018.1"/>
</dbReference>
<proteinExistence type="predicted"/>
<gene>
    <name evidence="1" type="ORF">GCM10010357_17730</name>
</gene>
<keyword evidence="2" id="KW-1185">Reference proteome</keyword>
<sequence>MSRSTLPAPMWDLPALDAPEGCTGCRRFDIAIERARRDGDADLIAVHERKKRAHLVQHKHTKAE</sequence>
<name>A0ABN0YIT4_9ACTN</name>
<evidence type="ECO:0008006" key="3">
    <source>
        <dbReference type="Google" id="ProtNLM"/>
    </source>
</evidence>
<evidence type="ECO:0000313" key="1">
    <source>
        <dbReference type="EMBL" id="GAA0397056.1"/>
    </source>
</evidence>
<organism evidence="1 2">
    <name type="scientific">Streptomyces luteireticuli</name>
    <dbReference type="NCBI Taxonomy" id="173858"/>
    <lineage>
        <taxon>Bacteria</taxon>
        <taxon>Bacillati</taxon>
        <taxon>Actinomycetota</taxon>
        <taxon>Actinomycetes</taxon>
        <taxon>Kitasatosporales</taxon>
        <taxon>Streptomycetaceae</taxon>
        <taxon>Streptomyces</taxon>
    </lineage>
</organism>
<protein>
    <recommendedName>
        <fullName evidence="3">DUF1289 domain-containing protein</fullName>
    </recommendedName>
</protein>
<accession>A0ABN0YIT4</accession>
<dbReference type="Proteomes" id="UP001500879">
    <property type="component" value="Unassembled WGS sequence"/>
</dbReference>
<dbReference type="EMBL" id="BAAABX010000018">
    <property type="protein sequence ID" value="GAA0397056.1"/>
    <property type="molecule type" value="Genomic_DNA"/>
</dbReference>
<evidence type="ECO:0000313" key="2">
    <source>
        <dbReference type="Proteomes" id="UP001500879"/>
    </source>
</evidence>
<comment type="caution">
    <text evidence="1">The sequence shown here is derived from an EMBL/GenBank/DDBJ whole genome shotgun (WGS) entry which is preliminary data.</text>
</comment>
<reference evidence="1 2" key="1">
    <citation type="journal article" date="2019" name="Int. J. Syst. Evol. Microbiol.">
        <title>The Global Catalogue of Microorganisms (GCM) 10K type strain sequencing project: providing services to taxonomists for standard genome sequencing and annotation.</title>
        <authorList>
            <consortium name="The Broad Institute Genomics Platform"/>
            <consortium name="The Broad Institute Genome Sequencing Center for Infectious Disease"/>
            <person name="Wu L."/>
            <person name="Ma J."/>
        </authorList>
    </citation>
    <scope>NUCLEOTIDE SEQUENCE [LARGE SCALE GENOMIC DNA]</scope>
    <source>
        <strain evidence="1 2">JCM 4788</strain>
    </source>
</reference>